<dbReference type="GO" id="GO:0009423">
    <property type="term" value="P:chorismate biosynthetic process"/>
    <property type="evidence" value="ECO:0007669"/>
    <property type="project" value="UniProtKB-UniRule"/>
</dbReference>
<evidence type="ECO:0000256" key="4">
    <source>
        <dbReference type="ARBA" id="ARBA00022605"/>
    </source>
</evidence>
<dbReference type="UniPathway" id="UPA00053">
    <property type="reaction ID" value="UER00088"/>
</dbReference>
<evidence type="ECO:0000313" key="13">
    <source>
        <dbReference type="EMBL" id="SFZ70707.1"/>
    </source>
</evidence>
<comment type="subunit">
    <text evidence="11">Monomer.</text>
</comment>
<dbReference type="OrthoDB" id="9800332at2"/>
<dbReference type="STRING" id="1122154.SAMN02746068_00292"/>
<keyword evidence="15" id="KW-1185">Reference proteome</keyword>
<reference evidence="12 15" key="1">
    <citation type="submission" date="2014-12" db="EMBL/GenBank/DDBJ databases">
        <title>Draft genome sequences of 10 type strains of Lactococcus.</title>
        <authorList>
            <person name="Sun Z."/>
            <person name="Zhong Z."/>
            <person name="Liu W."/>
            <person name="Zhang W."/>
            <person name="Zhang H."/>
        </authorList>
    </citation>
    <scope>NUCLEOTIDE SEQUENCE [LARGE SCALE GENOMIC DNA]</scope>
    <source>
        <strain evidence="12 15">DSM 22330</strain>
    </source>
</reference>
<feature type="binding site" evidence="11">
    <location>
        <position position="73"/>
    </location>
    <ligand>
        <name>substrate</name>
    </ligand>
</feature>
<evidence type="ECO:0000256" key="6">
    <source>
        <dbReference type="ARBA" id="ARBA00022741"/>
    </source>
</evidence>
<dbReference type="CDD" id="cd00464">
    <property type="entry name" value="SK"/>
    <property type="match status" value="1"/>
</dbReference>
<evidence type="ECO:0000313" key="12">
    <source>
        <dbReference type="EMBL" id="PCS04286.1"/>
    </source>
</evidence>
<evidence type="ECO:0000313" key="14">
    <source>
        <dbReference type="Proteomes" id="UP000185655"/>
    </source>
</evidence>
<dbReference type="InterPro" id="IPR023000">
    <property type="entry name" value="Shikimate_kinase_CS"/>
</dbReference>
<comment type="cofactor">
    <cofactor evidence="11">
        <name>Mg(2+)</name>
        <dbReference type="ChEBI" id="CHEBI:18420"/>
    </cofactor>
    <text evidence="11">Binds 1 Mg(2+) ion per subunit.</text>
</comment>
<evidence type="ECO:0000256" key="2">
    <source>
        <dbReference type="ARBA" id="ARBA00006997"/>
    </source>
</evidence>
<feature type="binding site" evidence="11">
    <location>
        <position position="14"/>
    </location>
    <ligand>
        <name>Mg(2+)</name>
        <dbReference type="ChEBI" id="CHEBI:18420"/>
    </ligand>
</feature>
<dbReference type="PRINTS" id="PR01100">
    <property type="entry name" value="SHIKIMTKNASE"/>
</dbReference>
<evidence type="ECO:0000256" key="5">
    <source>
        <dbReference type="ARBA" id="ARBA00022679"/>
    </source>
</evidence>
<dbReference type="EMBL" id="JXJT01000004">
    <property type="protein sequence ID" value="PCS04286.1"/>
    <property type="molecule type" value="Genomic_DNA"/>
</dbReference>
<keyword evidence="5 11" id="KW-0808">Transferase</keyword>
<feature type="binding site" evidence="11">
    <location>
        <begin position="10"/>
        <end position="15"/>
    </location>
    <ligand>
        <name>ATP</name>
        <dbReference type="ChEBI" id="CHEBI:30616"/>
    </ligand>
</feature>
<dbReference type="PROSITE" id="PS01128">
    <property type="entry name" value="SHIKIMATE_KINASE"/>
    <property type="match status" value="1"/>
</dbReference>
<name>A0A1K2H5M6_9LACT</name>
<dbReference type="PANTHER" id="PTHR21087:SF16">
    <property type="entry name" value="SHIKIMATE KINASE 1, CHLOROPLASTIC"/>
    <property type="match status" value="1"/>
</dbReference>
<feature type="binding site" evidence="11">
    <location>
        <position position="114"/>
    </location>
    <ligand>
        <name>ATP</name>
        <dbReference type="ChEBI" id="CHEBI:30616"/>
    </ligand>
</feature>
<evidence type="ECO:0000256" key="9">
    <source>
        <dbReference type="ARBA" id="ARBA00023141"/>
    </source>
</evidence>
<accession>A0A1K2H5M6</accession>
<evidence type="ECO:0000313" key="15">
    <source>
        <dbReference type="Proteomes" id="UP000218979"/>
    </source>
</evidence>
<evidence type="ECO:0000256" key="1">
    <source>
        <dbReference type="ARBA" id="ARBA00004842"/>
    </source>
</evidence>
<dbReference type="EC" id="2.7.1.71" evidence="3 11"/>
<feature type="binding site" evidence="11">
    <location>
        <position position="28"/>
    </location>
    <ligand>
        <name>substrate</name>
    </ligand>
</feature>
<dbReference type="PANTHER" id="PTHR21087">
    <property type="entry name" value="SHIKIMATE KINASE"/>
    <property type="match status" value="1"/>
</dbReference>
<protein>
    <recommendedName>
        <fullName evidence="3 11">Shikimate kinase</fullName>
        <shortName evidence="11">SK</shortName>
        <ecNumber evidence="3 11">2.7.1.71</ecNumber>
    </recommendedName>
</protein>
<comment type="catalytic activity">
    <reaction evidence="10 11">
        <text>shikimate + ATP = 3-phosphoshikimate + ADP + H(+)</text>
        <dbReference type="Rhea" id="RHEA:13121"/>
        <dbReference type="ChEBI" id="CHEBI:15378"/>
        <dbReference type="ChEBI" id="CHEBI:30616"/>
        <dbReference type="ChEBI" id="CHEBI:36208"/>
        <dbReference type="ChEBI" id="CHEBI:145989"/>
        <dbReference type="ChEBI" id="CHEBI:456216"/>
        <dbReference type="EC" id="2.7.1.71"/>
    </reaction>
</comment>
<keyword evidence="6 11" id="KW-0547">Nucleotide-binding</keyword>
<dbReference type="InterPro" id="IPR027417">
    <property type="entry name" value="P-loop_NTPase"/>
</dbReference>
<comment type="pathway">
    <text evidence="1 11">Metabolic intermediate biosynthesis; chorismate biosynthesis; chorismate from D-erythrose 4-phosphate and phosphoenolpyruvate: step 5/7.</text>
</comment>
<evidence type="ECO:0000256" key="7">
    <source>
        <dbReference type="ARBA" id="ARBA00022777"/>
    </source>
</evidence>
<dbReference type="GO" id="GO:0005524">
    <property type="term" value="F:ATP binding"/>
    <property type="evidence" value="ECO:0007669"/>
    <property type="project" value="UniProtKB-UniRule"/>
</dbReference>
<dbReference type="GO" id="GO:0004765">
    <property type="term" value="F:shikimate kinase activity"/>
    <property type="evidence" value="ECO:0007669"/>
    <property type="project" value="UniProtKB-UniRule"/>
</dbReference>
<keyword evidence="9 11" id="KW-0057">Aromatic amino acid biosynthesis</keyword>
<keyword evidence="7 11" id="KW-0418">Kinase</keyword>
<comment type="subcellular location">
    <subcellularLocation>
        <location evidence="11">Cytoplasm</location>
    </subcellularLocation>
</comment>
<evidence type="ECO:0000256" key="11">
    <source>
        <dbReference type="HAMAP-Rule" id="MF_00109"/>
    </source>
</evidence>
<dbReference type="GO" id="GO:0005829">
    <property type="term" value="C:cytosol"/>
    <property type="evidence" value="ECO:0007669"/>
    <property type="project" value="TreeGrafter"/>
</dbReference>
<dbReference type="HAMAP" id="MF_00109">
    <property type="entry name" value="Shikimate_kinase"/>
    <property type="match status" value="1"/>
</dbReference>
<dbReference type="GO" id="GO:0000287">
    <property type="term" value="F:magnesium ion binding"/>
    <property type="evidence" value="ECO:0007669"/>
    <property type="project" value="UniProtKB-UniRule"/>
</dbReference>
<dbReference type="EMBL" id="FPKS01000001">
    <property type="protein sequence ID" value="SFZ70707.1"/>
    <property type="molecule type" value="Genomic_DNA"/>
</dbReference>
<keyword evidence="4 11" id="KW-0028">Amino-acid biosynthesis</keyword>
<dbReference type="AlphaFoldDB" id="A0A1K2H5M6"/>
<evidence type="ECO:0000256" key="3">
    <source>
        <dbReference type="ARBA" id="ARBA00012154"/>
    </source>
</evidence>
<evidence type="ECO:0000256" key="8">
    <source>
        <dbReference type="ARBA" id="ARBA00022840"/>
    </source>
</evidence>
<dbReference type="GO" id="GO:0008652">
    <property type="term" value="P:amino acid biosynthetic process"/>
    <property type="evidence" value="ECO:0007669"/>
    <property type="project" value="UniProtKB-KW"/>
</dbReference>
<reference evidence="13 14" key="2">
    <citation type="submission" date="2016-11" db="EMBL/GenBank/DDBJ databases">
        <authorList>
            <person name="Jaros S."/>
            <person name="Januszkiewicz K."/>
            <person name="Wedrychowicz H."/>
        </authorList>
    </citation>
    <scope>NUCLEOTIDE SEQUENCE [LARGE SCALE GENOMIC DNA]</scope>
    <source>
        <strain evidence="13 14">DSM 22330</strain>
    </source>
</reference>
<proteinExistence type="inferred from homology"/>
<evidence type="ECO:0000256" key="10">
    <source>
        <dbReference type="ARBA" id="ARBA00048567"/>
    </source>
</evidence>
<keyword evidence="8 11" id="KW-0067">ATP-binding</keyword>
<feature type="binding site" evidence="11">
    <location>
        <position position="52"/>
    </location>
    <ligand>
        <name>substrate</name>
    </ligand>
</feature>
<keyword evidence="11" id="KW-0963">Cytoplasm</keyword>
<dbReference type="GO" id="GO:0009073">
    <property type="term" value="P:aromatic amino acid family biosynthetic process"/>
    <property type="evidence" value="ECO:0007669"/>
    <property type="project" value="UniProtKB-KW"/>
</dbReference>
<dbReference type="SUPFAM" id="SSF52540">
    <property type="entry name" value="P-loop containing nucleoside triphosphate hydrolases"/>
    <property type="match status" value="1"/>
</dbReference>
<gene>
    <name evidence="11" type="primary">aroK</name>
    <name evidence="12" type="ORF">RR45_GL001590</name>
    <name evidence="13" type="ORF">SAMN02746068_00292</name>
</gene>
<dbReference type="Proteomes" id="UP000218979">
    <property type="component" value="Unassembled WGS sequence"/>
</dbReference>
<organism evidence="13 14">
    <name type="scientific">Pseudolactococcus chungangensis CAU 28 = DSM 22330</name>
    <dbReference type="NCBI Taxonomy" id="1122154"/>
    <lineage>
        <taxon>Bacteria</taxon>
        <taxon>Bacillati</taxon>
        <taxon>Bacillota</taxon>
        <taxon>Bacilli</taxon>
        <taxon>Lactobacillales</taxon>
        <taxon>Streptococcaceae</taxon>
        <taxon>Pseudolactococcus</taxon>
    </lineage>
</organism>
<dbReference type="Proteomes" id="UP000185655">
    <property type="component" value="Unassembled WGS sequence"/>
</dbReference>
<comment type="function">
    <text evidence="11">Catalyzes the specific phosphorylation of the 3-hydroxyl group of shikimic acid using ATP as a cosubstrate.</text>
</comment>
<dbReference type="Gene3D" id="3.40.50.300">
    <property type="entry name" value="P-loop containing nucleotide triphosphate hydrolases"/>
    <property type="match status" value="1"/>
</dbReference>
<dbReference type="InterPro" id="IPR000623">
    <property type="entry name" value="Shikimate_kinase/TSH1"/>
</dbReference>
<keyword evidence="11" id="KW-0479">Metal-binding</keyword>
<sequence>MTTFLIGFMGSGKTTIAKLLAEDFIDMDDVIVKRIGMPISTFFAEVGEDAFREIESQVLEELSQNEGVIATGGGIVMSEDNRRILGNADAEIIYLKSDFDTLYQRISADTTNVRPLFIDKSREELQEIFETRAPLYEAIATQIITISGRTPEEIIKEIRR</sequence>
<dbReference type="Pfam" id="PF01202">
    <property type="entry name" value="SKI"/>
    <property type="match status" value="1"/>
</dbReference>
<feature type="binding site" evidence="11">
    <location>
        <position position="149"/>
    </location>
    <ligand>
        <name>ATP</name>
        <dbReference type="ChEBI" id="CHEBI:30616"/>
    </ligand>
</feature>
<comment type="similarity">
    <text evidence="2 11">Belongs to the shikimate kinase family.</text>
</comment>
<dbReference type="RefSeq" id="WP_031365529.1">
    <property type="nucleotide sequence ID" value="NZ_FPKS01000001.1"/>
</dbReference>
<feature type="binding site" evidence="11">
    <location>
        <position position="132"/>
    </location>
    <ligand>
        <name>substrate</name>
    </ligand>
</feature>
<keyword evidence="11" id="KW-0460">Magnesium</keyword>
<dbReference type="InterPro" id="IPR031322">
    <property type="entry name" value="Shikimate/glucono_kinase"/>
</dbReference>